<dbReference type="InterPro" id="IPR002586">
    <property type="entry name" value="CobQ/CobB/MinD/ParA_Nub-bd_dom"/>
</dbReference>
<dbReference type="InterPro" id="IPR050678">
    <property type="entry name" value="DNA_Partitioning_ATPase"/>
</dbReference>
<dbReference type="Proteomes" id="UP000030988">
    <property type="component" value="Unassembled WGS sequence"/>
</dbReference>
<dbReference type="InterPro" id="IPR027417">
    <property type="entry name" value="P-loop_NTPase"/>
</dbReference>
<evidence type="ECO:0000313" key="3">
    <source>
        <dbReference type="Proteomes" id="UP000030988"/>
    </source>
</evidence>
<name>A0A0B2BUZ0_9SPHN</name>
<comment type="caution">
    <text evidence="2">The sequence shown here is derived from an EMBL/GenBank/DDBJ whole genome shotgun (WGS) entry which is preliminary data.</text>
</comment>
<dbReference type="PANTHER" id="PTHR13696">
    <property type="entry name" value="P-LOOP CONTAINING NUCLEOSIDE TRIPHOSPHATE HYDROLASE"/>
    <property type="match status" value="1"/>
</dbReference>
<dbReference type="SUPFAM" id="SSF52540">
    <property type="entry name" value="P-loop containing nucleoside triphosphate hydrolases"/>
    <property type="match status" value="1"/>
</dbReference>
<accession>A0A0B2BUZ0</accession>
<dbReference type="Gene3D" id="3.40.50.300">
    <property type="entry name" value="P-loop containing nucleotide triphosphate hydrolases"/>
    <property type="match status" value="1"/>
</dbReference>
<gene>
    <name evidence="2" type="ORF">PK98_01630</name>
</gene>
<feature type="domain" description="CobQ/CobB/MinD/ParA nucleotide binding" evidence="1">
    <location>
        <begin position="4"/>
        <end position="199"/>
    </location>
</feature>
<dbReference type="STRING" id="1572751.PK98_01630"/>
<dbReference type="RefSeq" id="WP_039093790.1">
    <property type="nucleotide sequence ID" value="NZ_JTDN01000001.1"/>
</dbReference>
<dbReference type="EMBL" id="JTDN01000001">
    <property type="protein sequence ID" value="KHL25433.1"/>
    <property type="molecule type" value="Genomic_DNA"/>
</dbReference>
<keyword evidence="3" id="KW-1185">Reference proteome</keyword>
<dbReference type="PANTHER" id="PTHR13696:SF99">
    <property type="entry name" value="COBYRINIC ACID AC-DIAMIDE SYNTHASE"/>
    <property type="match status" value="1"/>
</dbReference>
<dbReference type="Pfam" id="PF01656">
    <property type="entry name" value="CbiA"/>
    <property type="match status" value="1"/>
</dbReference>
<sequence length="239" mass="25526">MSLILFHSPKGGVGNTFLAAHCAMELAARGHDTVAIDFTYQATLKLFFGLLPDQPLVKAGDPSGDEIVVAGVELFDGEELGRSAAFRQLLRQPGAQPFPTDKVIVADIAAHDRALRQLLMPHAALHVVPLVPRPAALAALVHVDPDIPLMELERTALVLNMLDDTRTLARHSRVFLTQAFGDMMAGSVRRDESVAEAMAGFDSLAKLFPHSPALGDVAHLVGVLEQRAGLVAHEAQASA</sequence>
<dbReference type="AlphaFoldDB" id="A0A0B2BUZ0"/>
<evidence type="ECO:0000259" key="1">
    <source>
        <dbReference type="Pfam" id="PF01656"/>
    </source>
</evidence>
<proteinExistence type="predicted"/>
<reference evidence="2 3" key="1">
    <citation type="submission" date="2014-11" db="EMBL/GenBank/DDBJ databases">
        <title>Draft genome sequence of Kirrobacter mercurialis.</title>
        <authorList>
            <person name="Coil D.A."/>
            <person name="Eisen J.A."/>
        </authorList>
    </citation>
    <scope>NUCLEOTIDE SEQUENCE [LARGE SCALE GENOMIC DNA]</scope>
    <source>
        <strain evidence="2 3">Coronado</strain>
    </source>
</reference>
<evidence type="ECO:0000313" key="2">
    <source>
        <dbReference type="EMBL" id="KHL25433.1"/>
    </source>
</evidence>
<dbReference type="OrthoDB" id="5288747at2"/>
<organism evidence="2 3">
    <name type="scientific">Croceibacterium mercuriale</name>
    <dbReference type="NCBI Taxonomy" id="1572751"/>
    <lineage>
        <taxon>Bacteria</taxon>
        <taxon>Pseudomonadati</taxon>
        <taxon>Pseudomonadota</taxon>
        <taxon>Alphaproteobacteria</taxon>
        <taxon>Sphingomonadales</taxon>
        <taxon>Erythrobacteraceae</taxon>
        <taxon>Croceibacterium</taxon>
    </lineage>
</organism>
<protein>
    <recommendedName>
        <fullName evidence="1">CobQ/CobB/MinD/ParA nucleotide binding domain-containing protein</fullName>
    </recommendedName>
</protein>